<evidence type="ECO:0000256" key="3">
    <source>
        <dbReference type="ARBA" id="ARBA00022630"/>
    </source>
</evidence>
<keyword evidence="3" id="KW-0285">Flavoprotein</keyword>
<dbReference type="Gene3D" id="3.40.109.10">
    <property type="entry name" value="NADH Oxidase"/>
    <property type="match status" value="1"/>
</dbReference>
<dbReference type="AlphaFoldDB" id="X1M9U0"/>
<dbReference type="InterPro" id="IPR000415">
    <property type="entry name" value="Nitroreductase-like"/>
</dbReference>
<gene>
    <name evidence="7" type="ORF">S06H3_34247</name>
</gene>
<evidence type="ECO:0000256" key="4">
    <source>
        <dbReference type="ARBA" id="ARBA00022643"/>
    </source>
</evidence>
<accession>X1M9U0</accession>
<keyword evidence="4" id="KW-0288">FMN</keyword>
<dbReference type="CDD" id="cd02151">
    <property type="entry name" value="nitroreductase"/>
    <property type="match status" value="1"/>
</dbReference>
<dbReference type="GO" id="GO:0016491">
    <property type="term" value="F:oxidoreductase activity"/>
    <property type="evidence" value="ECO:0007669"/>
    <property type="project" value="UniProtKB-KW"/>
</dbReference>
<evidence type="ECO:0000256" key="1">
    <source>
        <dbReference type="ARBA" id="ARBA00001917"/>
    </source>
</evidence>
<comment type="cofactor">
    <cofactor evidence="1">
        <name>FMN</name>
        <dbReference type="ChEBI" id="CHEBI:58210"/>
    </cofactor>
</comment>
<comment type="similarity">
    <text evidence="2">Belongs to the nitroreductase family.</text>
</comment>
<proteinExistence type="inferred from homology"/>
<feature type="domain" description="Nitroreductase" evidence="6">
    <location>
        <begin position="5"/>
        <end position="59"/>
    </location>
</feature>
<keyword evidence="5" id="KW-0560">Oxidoreductase</keyword>
<dbReference type="EMBL" id="BARV01020534">
    <property type="protein sequence ID" value="GAI28407.1"/>
    <property type="molecule type" value="Genomic_DNA"/>
</dbReference>
<name>X1M9U0_9ZZZZ</name>
<evidence type="ECO:0000256" key="5">
    <source>
        <dbReference type="ARBA" id="ARBA00023002"/>
    </source>
</evidence>
<protein>
    <recommendedName>
        <fullName evidence="6">Nitroreductase domain-containing protein</fullName>
    </recommendedName>
</protein>
<dbReference type="InterPro" id="IPR029479">
    <property type="entry name" value="Nitroreductase"/>
</dbReference>
<feature type="non-terminal residue" evidence="7">
    <location>
        <position position="125"/>
    </location>
</feature>
<dbReference type="SUPFAM" id="SSF55469">
    <property type="entry name" value="FMN-dependent nitroreductase-like"/>
    <property type="match status" value="1"/>
</dbReference>
<comment type="caution">
    <text evidence="7">The sequence shown here is derived from an EMBL/GenBank/DDBJ whole genome shotgun (WGS) entry which is preliminary data.</text>
</comment>
<dbReference type="Pfam" id="PF00881">
    <property type="entry name" value="Nitroreductase"/>
    <property type="match status" value="1"/>
</dbReference>
<organism evidence="7">
    <name type="scientific">marine sediment metagenome</name>
    <dbReference type="NCBI Taxonomy" id="412755"/>
    <lineage>
        <taxon>unclassified sequences</taxon>
        <taxon>metagenomes</taxon>
        <taxon>ecological metagenomes</taxon>
    </lineage>
</organism>
<dbReference type="PANTHER" id="PTHR43673:SF2">
    <property type="entry name" value="NITROREDUCTASE"/>
    <property type="match status" value="1"/>
</dbReference>
<evidence type="ECO:0000313" key="7">
    <source>
        <dbReference type="EMBL" id="GAI28407.1"/>
    </source>
</evidence>
<evidence type="ECO:0000259" key="6">
    <source>
        <dbReference type="Pfam" id="PF00881"/>
    </source>
</evidence>
<evidence type="ECO:0000256" key="2">
    <source>
        <dbReference type="ARBA" id="ARBA00007118"/>
    </source>
</evidence>
<dbReference type="PANTHER" id="PTHR43673">
    <property type="entry name" value="NAD(P)H NITROREDUCTASE YDGI-RELATED"/>
    <property type="match status" value="1"/>
</dbReference>
<sequence>MLEILRKRRSIRKYINTVIEAEKIDELVKSALLSPSSRNIQPCEYIVVTDRNILEKLSHAKEHGSSFLKSASLGMVVLADSDRSDAWIEDSSISSIIIQLTAESIGLASCWIQIRGRMHDTGETA</sequence>
<reference evidence="7" key="1">
    <citation type="journal article" date="2014" name="Front. Microbiol.">
        <title>High frequency of phylogenetically diverse reductive dehalogenase-homologous genes in deep subseafloor sedimentary metagenomes.</title>
        <authorList>
            <person name="Kawai M."/>
            <person name="Futagami T."/>
            <person name="Toyoda A."/>
            <person name="Takaki Y."/>
            <person name="Nishi S."/>
            <person name="Hori S."/>
            <person name="Arai W."/>
            <person name="Tsubouchi T."/>
            <person name="Morono Y."/>
            <person name="Uchiyama I."/>
            <person name="Ito T."/>
            <person name="Fujiyama A."/>
            <person name="Inagaki F."/>
            <person name="Takami H."/>
        </authorList>
    </citation>
    <scope>NUCLEOTIDE SEQUENCE</scope>
    <source>
        <strain evidence="7">Expedition CK06-06</strain>
    </source>
</reference>